<accession>A0A1G7Y438</accession>
<dbReference type="Gene3D" id="3.20.20.140">
    <property type="entry name" value="Metal-dependent hydrolases"/>
    <property type="match status" value="1"/>
</dbReference>
<dbReference type="Gene3D" id="1.10.150.650">
    <property type="match status" value="1"/>
</dbReference>
<name>A0A1G7Y438_9RHOO</name>
<evidence type="ECO:0000313" key="1">
    <source>
        <dbReference type="EMBL" id="SDG91026.1"/>
    </source>
</evidence>
<dbReference type="STRING" id="83767.SAMN05660652_00882"/>
<dbReference type="PANTHER" id="PTHR42924">
    <property type="entry name" value="EXONUCLEASE"/>
    <property type="match status" value="1"/>
</dbReference>
<organism evidence="1 2">
    <name type="scientific">Propionivibrio dicarboxylicus</name>
    <dbReference type="NCBI Taxonomy" id="83767"/>
    <lineage>
        <taxon>Bacteria</taxon>
        <taxon>Pseudomonadati</taxon>
        <taxon>Pseudomonadota</taxon>
        <taxon>Betaproteobacteria</taxon>
        <taxon>Rhodocyclales</taxon>
        <taxon>Rhodocyclaceae</taxon>
        <taxon>Propionivibrio</taxon>
    </lineage>
</organism>
<dbReference type="GO" id="GO:0004534">
    <property type="term" value="F:5'-3' RNA exonuclease activity"/>
    <property type="evidence" value="ECO:0007669"/>
    <property type="project" value="TreeGrafter"/>
</dbReference>
<sequence length="254" mass="27174">MRRAAGNGVSLLSLTDHDGVSGLARARQEAETVGMRFVNGVEISIEWGGAQVHLLGYRFDADDAALTGGLASIHSGRLVRARSMSESLEKIGIAGCFEGAMRFAENPKLISRAHFARHLAATGVCKDVRSVFDSYLVPGKPGYVEHRWPTVAEAVGWIVGAGGIAAVAHPARYAFSRGEMRKLLDEFKQCGGQAIEVVSGSHSVDDVGTYSRIAREYGFMATSGSDFHGPDESYADLGRVASLPEGLTPVWESF</sequence>
<dbReference type="Proteomes" id="UP000198607">
    <property type="component" value="Unassembled WGS sequence"/>
</dbReference>
<dbReference type="GO" id="GO:0035312">
    <property type="term" value="F:5'-3' DNA exonuclease activity"/>
    <property type="evidence" value="ECO:0007669"/>
    <property type="project" value="TreeGrafter"/>
</dbReference>
<dbReference type="AlphaFoldDB" id="A0A1G7Y438"/>
<dbReference type="InterPro" id="IPR016195">
    <property type="entry name" value="Pol/histidinol_Pase-like"/>
</dbReference>
<keyword evidence="2" id="KW-1185">Reference proteome</keyword>
<dbReference type="PANTHER" id="PTHR42924:SF3">
    <property type="entry name" value="POLYMERASE_HISTIDINOL PHOSPHATASE N-TERMINAL DOMAIN-CONTAINING PROTEIN"/>
    <property type="match status" value="1"/>
</dbReference>
<dbReference type="CDD" id="cd07438">
    <property type="entry name" value="PHP_HisPPase_AMP"/>
    <property type="match status" value="1"/>
</dbReference>
<dbReference type="InterPro" id="IPR052018">
    <property type="entry name" value="PHP_domain"/>
</dbReference>
<gene>
    <name evidence="1" type="ORF">SAMN05660652_00882</name>
</gene>
<proteinExistence type="predicted"/>
<evidence type="ECO:0000313" key="2">
    <source>
        <dbReference type="Proteomes" id="UP000198607"/>
    </source>
</evidence>
<reference evidence="1 2" key="1">
    <citation type="submission" date="2016-10" db="EMBL/GenBank/DDBJ databases">
        <authorList>
            <person name="de Groot N.N."/>
        </authorList>
    </citation>
    <scope>NUCLEOTIDE SEQUENCE [LARGE SCALE GENOMIC DNA]</scope>
    <source>
        <strain evidence="1 2">DSM 5885</strain>
    </source>
</reference>
<protein>
    <recommendedName>
        <fullName evidence="3">Polymerase/histidinol phosphatase N-terminal domain-containing protein</fullName>
    </recommendedName>
</protein>
<evidence type="ECO:0008006" key="3">
    <source>
        <dbReference type="Google" id="ProtNLM"/>
    </source>
</evidence>
<dbReference type="EMBL" id="FNCY01000002">
    <property type="protein sequence ID" value="SDG91026.1"/>
    <property type="molecule type" value="Genomic_DNA"/>
</dbReference>
<dbReference type="SUPFAM" id="SSF89550">
    <property type="entry name" value="PHP domain-like"/>
    <property type="match status" value="1"/>
</dbReference>